<dbReference type="PANTHER" id="PTHR22725">
    <property type="entry name" value="FATTY ACID-BINDING PROTEIN HOMOLOG 1-RELATED-RELATED"/>
    <property type="match status" value="1"/>
</dbReference>
<dbReference type="Gene3D" id="2.40.128.20">
    <property type="match status" value="1"/>
</dbReference>
<dbReference type="SUPFAM" id="SSF50814">
    <property type="entry name" value="Lipocalins"/>
    <property type="match status" value="1"/>
</dbReference>
<accession>A0A085MUU6</accession>
<organism evidence="3">
    <name type="scientific">Trichuris suis</name>
    <name type="common">pig whipworm</name>
    <dbReference type="NCBI Taxonomy" id="68888"/>
    <lineage>
        <taxon>Eukaryota</taxon>
        <taxon>Metazoa</taxon>
        <taxon>Ecdysozoa</taxon>
        <taxon>Nematoda</taxon>
        <taxon>Enoplea</taxon>
        <taxon>Dorylaimia</taxon>
        <taxon>Trichinellida</taxon>
        <taxon>Trichuridae</taxon>
        <taxon>Trichuris</taxon>
    </lineage>
</organism>
<comment type="similarity">
    <text evidence="1">Belongs to the calycin superfamily. Fatty-acid binding protein (FABP) family.</text>
</comment>
<reference evidence="3" key="1">
    <citation type="journal article" date="2014" name="Nat. Genet.">
        <title>Genome and transcriptome of the porcine whipworm Trichuris suis.</title>
        <authorList>
            <person name="Jex A.R."/>
            <person name="Nejsum P."/>
            <person name="Schwarz E.M."/>
            <person name="Hu L."/>
            <person name="Young N.D."/>
            <person name="Hall R.S."/>
            <person name="Korhonen P.K."/>
            <person name="Liao S."/>
            <person name="Thamsborg S."/>
            <person name="Xia J."/>
            <person name="Xu P."/>
            <person name="Wang S."/>
            <person name="Scheerlinck J.P."/>
            <person name="Hofmann A."/>
            <person name="Sternberg P.W."/>
            <person name="Wang J."/>
            <person name="Gasser R.B."/>
        </authorList>
    </citation>
    <scope>NUCLEOTIDE SEQUENCE [LARGE SCALE GENOMIC DNA]</scope>
    <source>
        <strain evidence="3">DCEP-RM93F</strain>
    </source>
</reference>
<protein>
    <submittedName>
        <fullName evidence="3">Uncharacterized protein</fullName>
    </submittedName>
</protein>
<dbReference type="AlphaFoldDB" id="A0A085MUU6"/>
<gene>
    <name evidence="3" type="ORF">M514_26842</name>
</gene>
<keyword evidence="2" id="KW-0813">Transport</keyword>
<name>A0A085MUU6_9BILA</name>
<dbReference type="PANTHER" id="PTHR22725:SF9">
    <property type="entry name" value="FATTY ACID-BINDING PROTEIN HOMOLOG 3"/>
    <property type="match status" value="1"/>
</dbReference>
<dbReference type="InterPro" id="IPR012674">
    <property type="entry name" value="Calycin"/>
</dbReference>
<dbReference type="Proteomes" id="UP000030758">
    <property type="component" value="Unassembled WGS sequence"/>
</dbReference>
<dbReference type="InterPro" id="IPR040094">
    <property type="entry name" value="Lbp1-4"/>
</dbReference>
<evidence type="ECO:0000256" key="2">
    <source>
        <dbReference type="ARBA" id="ARBA00022448"/>
    </source>
</evidence>
<evidence type="ECO:0000313" key="3">
    <source>
        <dbReference type="EMBL" id="KFD60992.1"/>
    </source>
</evidence>
<dbReference type="CDD" id="cd00742">
    <property type="entry name" value="FABP"/>
    <property type="match status" value="1"/>
</dbReference>
<evidence type="ECO:0000256" key="1">
    <source>
        <dbReference type="ARBA" id="ARBA00008390"/>
    </source>
</evidence>
<dbReference type="EMBL" id="KL367640">
    <property type="protein sequence ID" value="KFD60992.1"/>
    <property type="molecule type" value="Genomic_DNA"/>
</dbReference>
<proteinExistence type="inferred from homology"/>
<sequence length="489" mass="55556">MENLLGKYRGVATENMDAYFKAKGMVWALRKMILSLMNPKNAVREFCKNDDGTFSYKDTGSTRTQVEWKFKIGDDFVACSYDGKDHKIKFEFDSSGQKLLEKHVMVEDPSQEQTYEHYLDDGRLIWSHAGTDNCTQTFQIFLTCADKRMKAGDVEEQLEDELNADFSRMVKRCFSPNGSTKASTMCPLSAYESKRLSSHGIESATYAVNNYLKEFFFDRQPSTKQCIRRNLYNSFPNYIRSCYKKEMRDPKAEPESLPDIDGDAFNISDAVYGCNIACLEERKKIMQILFSQETYKTRMIAYSSIAECARENLPKARATSSCMVSPSPRLYNRHCIKLMAGCLFEALSSTGLPCIEMFGRTKKAMCNCALLHRKEIMRNMLKVDKLMRSGLPADVCRARITDALDIYVVAVEMAFKSCLHPTDPDLPVRAALIEACANDSSELKRMDAVQAAFTALSFFQAAIDRFDRFCQADCPHEALLQILKSTKGK</sequence>